<proteinExistence type="predicted"/>
<accession>A0A915IGJ2</accession>
<protein>
    <submittedName>
        <fullName evidence="3">Uncharacterized protein</fullName>
    </submittedName>
</protein>
<organism evidence="2 3">
    <name type="scientific">Romanomermis culicivorax</name>
    <name type="common">Nematode worm</name>
    <dbReference type="NCBI Taxonomy" id="13658"/>
    <lineage>
        <taxon>Eukaryota</taxon>
        <taxon>Metazoa</taxon>
        <taxon>Ecdysozoa</taxon>
        <taxon>Nematoda</taxon>
        <taxon>Enoplea</taxon>
        <taxon>Dorylaimia</taxon>
        <taxon>Mermithida</taxon>
        <taxon>Mermithoidea</taxon>
        <taxon>Mermithidae</taxon>
        <taxon>Romanomermis</taxon>
    </lineage>
</organism>
<feature type="compositionally biased region" description="Polar residues" evidence="1">
    <location>
        <begin position="1"/>
        <end position="11"/>
    </location>
</feature>
<dbReference type="AlphaFoldDB" id="A0A915IGJ2"/>
<dbReference type="WBParaSite" id="nRc.2.0.1.t13230-RA">
    <property type="protein sequence ID" value="nRc.2.0.1.t13230-RA"/>
    <property type="gene ID" value="nRc.2.0.1.g13230"/>
</dbReference>
<dbReference type="Proteomes" id="UP000887565">
    <property type="component" value="Unplaced"/>
</dbReference>
<evidence type="ECO:0000256" key="1">
    <source>
        <dbReference type="SAM" id="MobiDB-lite"/>
    </source>
</evidence>
<feature type="region of interest" description="Disordered" evidence="1">
    <location>
        <begin position="1"/>
        <end position="52"/>
    </location>
</feature>
<name>A0A915IGJ2_ROMCU</name>
<sequence>MADRQAQTNLHENGAPKKEGKTVIDILNRGRPVPGRRSRKSPALAPAGAFSKNSRERDWIQIPNSLQKFYYLKNFSTTNLFVMNLAEK</sequence>
<evidence type="ECO:0000313" key="3">
    <source>
        <dbReference type="WBParaSite" id="nRc.2.0.1.t13230-RA"/>
    </source>
</evidence>
<reference evidence="3" key="1">
    <citation type="submission" date="2022-11" db="UniProtKB">
        <authorList>
            <consortium name="WormBaseParasite"/>
        </authorList>
    </citation>
    <scope>IDENTIFICATION</scope>
</reference>
<keyword evidence="2" id="KW-1185">Reference proteome</keyword>
<evidence type="ECO:0000313" key="2">
    <source>
        <dbReference type="Proteomes" id="UP000887565"/>
    </source>
</evidence>